<evidence type="ECO:0000313" key="4">
    <source>
        <dbReference type="Proteomes" id="UP000235371"/>
    </source>
</evidence>
<gene>
    <name evidence="3" type="ORF">K444DRAFT_616882</name>
</gene>
<dbReference type="OrthoDB" id="194358at2759"/>
<dbReference type="Gene3D" id="1.25.40.20">
    <property type="entry name" value="Ankyrin repeat-containing domain"/>
    <property type="match status" value="2"/>
</dbReference>
<keyword evidence="1" id="KW-0040">ANK repeat</keyword>
<feature type="region of interest" description="Disordered" evidence="2">
    <location>
        <begin position="880"/>
        <end position="905"/>
    </location>
</feature>
<dbReference type="SUPFAM" id="SSF48403">
    <property type="entry name" value="Ankyrin repeat"/>
    <property type="match status" value="1"/>
</dbReference>
<reference evidence="3 4" key="1">
    <citation type="submission" date="2016-04" db="EMBL/GenBank/DDBJ databases">
        <title>A degradative enzymes factory behind the ericoid mycorrhizal symbiosis.</title>
        <authorList>
            <consortium name="DOE Joint Genome Institute"/>
            <person name="Martino E."/>
            <person name="Morin E."/>
            <person name="Grelet G."/>
            <person name="Kuo A."/>
            <person name="Kohler A."/>
            <person name="Daghino S."/>
            <person name="Barry K."/>
            <person name="Choi C."/>
            <person name="Cichocki N."/>
            <person name="Clum A."/>
            <person name="Copeland A."/>
            <person name="Hainaut M."/>
            <person name="Haridas S."/>
            <person name="Labutti K."/>
            <person name="Lindquist E."/>
            <person name="Lipzen A."/>
            <person name="Khouja H.-R."/>
            <person name="Murat C."/>
            <person name="Ohm R."/>
            <person name="Olson A."/>
            <person name="Spatafora J."/>
            <person name="Veneault-Fourrey C."/>
            <person name="Henrissat B."/>
            <person name="Grigoriev I."/>
            <person name="Martin F."/>
            <person name="Perotto S."/>
        </authorList>
    </citation>
    <scope>NUCLEOTIDE SEQUENCE [LARGE SCALE GENOMIC DNA]</scope>
    <source>
        <strain evidence="3 4">E</strain>
    </source>
</reference>
<dbReference type="PROSITE" id="PS50088">
    <property type="entry name" value="ANK_REPEAT"/>
    <property type="match status" value="1"/>
</dbReference>
<dbReference type="RefSeq" id="XP_024732718.1">
    <property type="nucleotide sequence ID" value="XM_024881007.1"/>
</dbReference>
<dbReference type="AlphaFoldDB" id="A0A2J6SYH9"/>
<name>A0A2J6SYH9_9HELO</name>
<dbReference type="PROSITE" id="PS50297">
    <property type="entry name" value="ANK_REP_REGION"/>
    <property type="match status" value="1"/>
</dbReference>
<accession>A0A2J6SYH9</accession>
<dbReference type="InParanoid" id="A0A2J6SYH9"/>
<dbReference type="GeneID" id="36589084"/>
<dbReference type="PANTHER" id="PTHR24118">
    <property type="entry name" value="POTE ANKYRIN DOMAIN"/>
    <property type="match status" value="1"/>
</dbReference>
<proteinExistence type="predicted"/>
<feature type="compositionally biased region" description="Polar residues" evidence="2">
    <location>
        <begin position="1"/>
        <end position="13"/>
    </location>
</feature>
<evidence type="ECO:0000256" key="2">
    <source>
        <dbReference type="SAM" id="MobiDB-lite"/>
    </source>
</evidence>
<sequence length="905" mass="101410">MRWSSEGLNSPSMASALGSAAHATPTTQVTSAAYVADKKRKNGSQEEARAPAQKRLKPKPMGRPRNGWTPTRKRKLVRLYLMTDLNVGEIAEVLRGKHFQPCKRDIQTQLGILLQSRPNRLRAKGPITRARLQLLRECRDLRSAERMRKSNRIATSEITSSERYPSESSELLSASTIEPAGNSWLDFDLDDVSTASQSPYLQSGSSPFDHSSNINHFEPIDAQPPLGPWKTEKAESTLGLYEIESAHQNLGEYEPIPIPTELSSDNWINSSFNLESPLGKFKSGYNDVQSTTEDRDKTPSPTAAQLIDSMSEKCERTLSMPEETTTPTVIKPDKHDTRSVFSIGNSSRSIMSLRSLKKRLQSKYSTSFLGDIKSLMERLTISESSEVSSTMTGRTSSSKTATISRISVPTKMEHPVILPGSFPQYCWEHINHNELRKCDDVESPCDCGPIFQHIGHETHRSIRSDVLFRIRACGVRPDDLDVVDAFKNSVLHIAAALEAPPSYLLHLIDMDADVHALNNAKQTFLHLVHISSVEQILDFQSLIGSLVDRQFDFRCQDYNGQTAIHALTEPPISPDVLNEIVQTLEFCRVDLPTTRDNLGFRIQDQLQELESKLTLPTIKDSQFSVDGDLFLEQRDPSSDGQFEEYSFVNRNFQNFKKHDWVENFEDLQQYELHADLLRSIVCSGEDPKFEDADGRNGLHCLAVVRLDLPIPGKQSDQKAGSSLEFSTTSRERYLEQLLLAGVDPNNYDKQGITPFMAFVMHRREGEDDDMTTKIYQRLFDAGTDLDRRNRHGETSLHIAVRLGNRPATNFLLSHGANVHARTSTGTGIMTLGLKHSSSSKAAKDEILYAQIQLCTSLIGDRGAVSAPTILHEWGSPSFRIAPDRTSPGHETTSPRKNNLRISYFK</sequence>
<feature type="repeat" description="ANK" evidence="1">
    <location>
        <begin position="791"/>
        <end position="823"/>
    </location>
</feature>
<dbReference type="InterPro" id="IPR036770">
    <property type="entry name" value="Ankyrin_rpt-contain_sf"/>
</dbReference>
<dbReference type="Pfam" id="PF12796">
    <property type="entry name" value="Ank_2"/>
    <property type="match status" value="1"/>
</dbReference>
<organism evidence="3 4">
    <name type="scientific">Hyaloscypha bicolor E</name>
    <dbReference type="NCBI Taxonomy" id="1095630"/>
    <lineage>
        <taxon>Eukaryota</taxon>
        <taxon>Fungi</taxon>
        <taxon>Dikarya</taxon>
        <taxon>Ascomycota</taxon>
        <taxon>Pezizomycotina</taxon>
        <taxon>Leotiomycetes</taxon>
        <taxon>Helotiales</taxon>
        <taxon>Hyaloscyphaceae</taxon>
        <taxon>Hyaloscypha</taxon>
        <taxon>Hyaloscypha bicolor</taxon>
    </lineage>
</organism>
<dbReference type="STRING" id="1095630.A0A2J6SYH9"/>
<protein>
    <submittedName>
        <fullName evidence="3">Ankyrin</fullName>
    </submittedName>
</protein>
<feature type="region of interest" description="Disordered" evidence="2">
    <location>
        <begin position="152"/>
        <end position="172"/>
    </location>
</feature>
<dbReference type="PANTHER" id="PTHR24118:SF99">
    <property type="entry name" value="POTE ANKYRIN DOMAIN FAMILY MEMBER 3C-RELATED"/>
    <property type="match status" value="1"/>
</dbReference>
<dbReference type="InterPro" id="IPR002110">
    <property type="entry name" value="Ankyrin_rpt"/>
</dbReference>
<feature type="region of interest" description="Disordered" evidence="2">
    <location>
        <begin position="1"/>
        <end position="70"/>
    </location>
</feature>
<keyword evidence="4" id="KW-1185">Reference proteome</keyword>
<feature type="compositionally biased region" description="Polar residues" evidence="2">
    <location>
        <begin position="888"/>
        <end position="905"/>
    </location>
</feature>
<evidence type="ECO:0000313" key="3">
    <source>
        <dbReference type="EMBL" id="PMD55814.1"/>
    </source>
</evidence>
<dbReference type="Proteomes" id="UP000235371">
    <property type="component" value="Unassembled WGS sequence"/>
</dbReference>
<dbReference type="SMART" id="SM00248">
    <property type="entry name" value="ANK"/>
    <property type="match status" value="3"/>
</dbReference>
<feature type="compositionally biased region" description="Basic residues" evidence="2">
    <location>
        <begin position="52"/>
        <end position="62"/>
    </location>
</feature>
<dbReference type="EMBL" id="KZ613854">
    <property type="protein sequence ID" value="PMD55814.1"/>
    <property type="molecule type" value="Genomic_DNA"/>
</dbReference>
<evidence type="ECO:0000256" key="1">
    <source>
        <dbReference type="PROSITE-ProRule" id="PRU00023"/>
    </source>
</evidence>